<gene>
    <name evidence="2" type="ORF">SAMN05216255_0500</name>
</gene>
<dbReference type="RefSeq" id="WP_089358683.1">
    <property type="nucleotide sequence ID" value="NZ_FZOG01000001.1"/>
</dbReference>
<dbReference type="AlphaFoldDB" id="A0A238ZMF4"/>
<feature type="chain" id="PRO_5012082565" description="Cysteine rich repeat-containing protein" evidence="1">
    <location>
        <begin position="26"/>
        <end position="109"/>
    </location>
</feature>
<dbReference type="Proteomes" id="UP000242915">
    <property type="component" value="Unassembled WGS sequence"/>
</dbReference>
<reference evidence="3" key="1">
    <citation type="submission" date="2017-06" db="EMBL/GenBank/DDBJ databases">
        <authorList>
            <person name="Varghese N."/>
            <person name="Submissions S."/>
        </authorList>
    </citation>
    <scope>NUCLEOTIDE SEQUENCE [LARGE SCALE GENOMIC DNA]</scope>
    <source>
        <strain evidence="3">CIP 108523</strain>
    </source>
</reference>
<name>A0A238ZMF4_9PSED</name>
<organism evidence="2 3">
    <name type="scientific">Pseudomonas segetis</name>
    <dbReference type="NCBI Taxonomy" id="298908"/>
    <lineage>
        <taxon>Bacteria</taxon>
        <taxon>Pseudomonadati</taxon>
        <taxon>Pseudomonadota</taxon>
        <taxon>Gammaproteobacteria</taxon>
        <taxon>Pseudomonadales</taxon>
        <taxon>Pseudomonadaceae</taxon>
        <taxon>Pseudomonas</taxon>
    </lineage>
</organism>
<evidence type="ECO:0008006" key="4">
    <source>
        <dbReference type="Google" id="ProtNLM"/>
    </source>
</evidence>
<keyword evidence="1" id="KW-0732">Signal</keyword>
<proteinExistence type="predicted"/>
<evidence type="ECO:0000313" key="2">
    <source>
        <dbReference type="EMBL" id="SNR83853.1"/>
    </source>
</evidence>
<accession>A0A238ZMF4</accession>
<feature type="signal peptide" evidence="1">
    <location>
        <begin position="1"/>
        <end position="25"/>
    </location>
</feature>
<sequence length="109" mass="12021">MNLLIRHALRIMICLTLAFNGVVQAQMRLPCPMGNTNPAQHQAMECCAEQMSIAEKFCKSGLECQANSIMVQVLSIKSPVNFAHQPPILAQNNFIASTSPDSVWRPPRA</sequence>
<evidence type="ECO:0000313" key="3">
    <source>
        <dbReference type="Proteomes" id="UP000242915"/>
    </source>
</evidence>
<protein>
    <recommendedName>
        <fullName evidence="4">Cysteine rich repeat-containing protein</fullName>
    </recommendedName>
</protein>
<keyword evidence="3" id="KW-1185">Reference proteome</keyword>
<evidence type="ECO:0000256" key="1">
    <source>
        <dbReference type="SAM" id="SignalP"/>
    </source>
</evidence>
<dbReference type="EMBL" id="FZOG01000001">
    <property type="protein sequence ID" value="SNR83853.1"/>
    <property type="molecule type" value="Genomic_DNA"/>
</dbReference>